<proteinExistence type="predicted"/>
<reference evidence="1 2" key="1">
    <citation type="submission" date="2019-06" db="EMBL/GenBank/DDBJ databases">
        <title>Saccharibacillus brassicae sp. nov., an endophytic bacterium isolated from Chinese cabbage seeds (Brassica pekinensis).</title>
        <authorList>
            <person name="Jiang L."/>
            <person name="Lee J."/>
            <person name="Kim S.W."/>
        </authorList>
    </citation>
    <scope>NUCLEOTIDE SEQUENCE [LARGE SCALE GENOMIC DNA]</scope>
    <source>
        <strain evidence="2">KCTC 43072 / ATSA2</strain>
    </source>
</reference>
<dbReference type="OrthoDB" id="2627493at2"/>
<dbReference type="Pfam" id="PF11579">
    <property type="entry name" value="DUF3238"/>
    <property type="match status" value="1"/>
</dbReference>
<dbReference type="RefSeq" id="WP_141448049.1">
    <property type="nucleotide sequence ID" value="NZ_CP041217.1"/>
</dbReference>
<dbReference type="InterPro" id="IPR021631">
    <property type="entry name" value="DUF3238"/>
</dbReference>
<sequence>MAFSVALKIQTFIADAYVPGVPTPTSQAWYGGDNRGFSSSDTVRFRTKQYLTFNFDNNGASWNGFTDTGETHRYTINTKTGYQFDQTDKQSPTTIRHSLVTAGSKMTGAADDRIQIRCICDSQNPFEPFAPAINYTYMVTVYKKGTVNISGTHDGFPCYESYARLNSGSWQALHRRKNMI</sequence>
<protein>
    <submittedName>
        <fullName evidence="1">DUF3238 domain-containing protein</fullName>
    </submittedName>
</protein>
<accession>A0A4Y6UWL2</accession>
<organism evidence="1 2">
    <name type="scientific">Saccharibacillus brassicae</name>
    <dbReference type="NCBI Taxonomy" id="2583377"/>
    <lineage>
        <taxon>Bacteria</taxon>
        <taxon>Bacillati</taxon>
        <taxon>Bacillota</taxon>
        <taxon>Bacilli</taxon>
        <taxon>Bacillales</taxon>
        <taxon>Paenibacillaceae</taxon>
        <taxon>Saccharibacillus</taxon>
    </lineage>
</organism>
<keyword evidence="2" id="KW-1185">Reference proteome</keyword>
<name>A0A4Y6UWL2_SACBS</name>
<gene>
    <name evidence="1" type="ORF">FFV09_12035</name>
</gene>
<evidence type="ECO:0000313" key="2">
    <source>
        <dbReference type="Proteomes" id="UP000316968"/>
    </source>
</evidence>
<evidence type="ECO:0000313" key="1">
    <source>
        <dbReference type="EMBL" id="QDH21504.1"/>
    </source>
</evidence>
<dbReference type="Proteomes" id="UP000316968">
    <property type="component" value="Chromosome"/>
</dbReference>
<dbReference type="EMBL" id="CP041217">
    <property type="protein sequence ID" value="QDH21504.1"/>
    <property type="molecule type" value="Genomic_DNA"/>
</dbReference>
<dbReference type="AlphaFoldDB" id="A0A4Y6UWL2"/>
<dbReference type="KEGG" id="saca:FFV09_12035"/>